<feature type="compositionally biased region" description="Polar residues" evidence="1">
    <location>
        <begin position="305"/>
        <end position="315"/>
    </location>
</feature>
<dbReference type="GeneID" id="85456944"/>
<comment type="caution">
    <text evidence="4">The sequence shown here is derived from an EMBL/GenBank/DDBJ whole genome shotgun (WGS) entry which is preliminary data.</text>
</comment>
<keyword evidence="2" id="KW-0472">Membrane</keyword>
<dbReference type="RefSeq" id="XP_060429230.1">
    <property type="nucleotide sequence ID" value="XM_060572418.1"/>
</dbReference>
<keyword evidence="2" id="KW-1133">Transmembrane helix</keyword>
<name>A0AAJ0AMR5_9PEZI</name>
<feature type="compositionally biased region" description="Polar residues" evidence="1">
    <location>
        <begin position="324"/>
        <end position="340"/>
    </location>
</feature>
<keyword evidence="3" id="KW-0732">Signal</keyword>
<gene>
    <name evidence="4" type="ORF">BDP55DRAFT_632400</name>
</gene>
<evidence type="ECO:0000256" key="1">
    <source>
        <dbReference type="SAM" id="MobiDB-lite"/>
    </source>
</evidence>
<keyword evidence="5" id="KW-1185">Reference proteome</keyword>
<protein>
    <submittedName>
        <fullName evidence="4">Uncharacterized protein</fullName>
    </submittedName>
</protein>
<feature type="chain" id="PRO_5042573326" evidence="3">
    <location>
        <begin position="25"/>
        <end position="396"/>
    </location>
</feature>
<dbReference type="EMBL" id="JAHMHR010000022">
    <property type="protein sequence ID" value="KAK1675227.1"/>
    <property type="molecule type" value="Genomic_DNA"/>
</dbReference>
<evidence type="ECO:0000256" key="3">
    <source>
        <dbReference type="SAM" id="SignalP"/>
    </source>
</evidence>
<feature type="signal peptide" evidence="3">
    <location>
        <begin position="1"/>
        <end position="24"/>
    </location>
</feature>
<feature type="compositionally biased region" description="Polar residues" evidence="1">
    <location>
        <begin position="287"/>
        <end position="296"/>
    </location>
</feature>
<evidence type="ECO:0000313" key="5">
    <source>
        <dbReference type="Proteomes" id="UP001224890"/>
    </source>
</evidence>
<organism evidence="4 5">
    <name type="scientific">Colletotrichum godetiae</name>
    <dbReference type="NCBI Taxonomy" id="1209918"/>
    <lineage>
        <taxon>Eukaryota</taxon>
        <taxon>Fungi</taxon>
        <taxon>Dikarya</taxon>
        <taxon>Ascomycota</taxon>
        <taxon>Pezizomycotina</taxon>
        <taxon>Sordariomycetes</taxon>
        <taxon>Hypocreomycetidae</taxon>
        <taxon>Glomerellales</taxon>
        <taxon>Glomerellaceae</taxon>
        <taxon>Colletotrichum</taxon>
        <taxon>Colletotrichum acutatum species complex</taxon>
    </lineage>
</organism>
<feature type="compositionally biased region" description="Polar residues" evidence="1">
    <location>
        <begin position="374"/>
        <end position="383"/>
    </location>
</feature>
<sequence length="396" mass="41850">MISALIPLQWAGLAFLVLAVGARGDHFEVELSQNRNRPVDKYMDNGLRLPMSTPAPNPRFAAIALKRQDGSNNCGYYDNTIFSGPWKCAGTLTCVTRGSVFGCGSHVWQACLTSKDPICVSSAQGAFTTCWLVSIILSAAPLLSLEDRHIWLTFSSITSTESNYPYCQKAVKFRTNGDSVVTLVAFACQNSLFDGIQYITDPVSSSTVVSSSASSGSSTTSATSTSTLPTISSTATSSPAQDGPPIGAIVGGVISGLLVVGLAISAIVWFLLRTRKRASAKGDDNKSGPSITNQPYVYSAVPPTGGTSEWQSPTATPMYEPYKSNLQSPTSDVYQHQSMVARSHSPDPIPASRSGALPSDYSSNRISEVPATNPAGTGNNASELPSDHIQRSSFAL</sequence>
<dbReference type="AlphaFoldDB" id="A0AAJ0AMR5"/>
<evidence type="ECO:0000256" key="2">
    <source>
        <dbReference type="SAM" id="Phobius"/>
    </source>
</evidence>
<accession>A0AAJ0AMR5</accession>
<evidence type="ECO:0000313" key="4">
    <source>
        <dbReference type="EMBL" id="KAK1675227.1"/>
    </source>
</evidence>
<feature type="transmembrane region" description="Helical" evidence="2">
    <location>
        <begin position="246"/>
        <end position="272"/>
    </location>
</feature>
<dbReference type="Proteomes" id="UP001224890">
    <property type="component" value="Unassembled WGS sequence"/>
</dbReference>
<reference evidence="4" key="1">
    <citation type="submission" date="2021-06" db="EMBL/GenBank/DDBJ databases">
        <title>Comparative genomics, transcriptomics and evolutionary studies reveal genomic signatures of adaptation to plant cell wall in hemibiotrophic fungi.</title>
        <authorList>
            <consortium name="DOE Joint Genome Institute"/>
            <person name="Baroncelli R."/>
            <person name="Diaz J.F."/>
            <person name="Benocci T."/>
            <person name="Peng M."/>
            <person name="Battaglia E."/>
            <person name="Haridas S."/>
            <person name="Andreopoulos W."/>
            <person name="Labutti K."/>
            <person name="Pangilinan J."/>
            <person name="Floch G.L."/>
            <person name="Makela M.R."/>
            <person name="Henrissat B."/>
            <person name="Grigoriev I.V."/>
            <person name="Crouch J.A."/>
            <person name="De Vries R.P."/>
            <person name="Sukno S.A."/>
            <person name="Thon M.R."/>
        </authorList>
    </citation>
    <scope>NUCLEOTIDE SEQUENCE</scope>
    <source>
        <strain evidence="4">CBS 193.32</strain>
    </source>
</reference>
<dbReference type="CDD" id="cd12087">
    <property type="entry name" value="TM_EGFR-like"/>
    <property type="match status" value="1"/>
</dbReference>
<keyword evidence="2" id="KW-0812">Transmembrane</keyword>
<feature type="region of interest" description="Disordered" evidence="1">
    <location>
        <begin position="279"/>
        <end position="396"/>
    </location>
</feature>
<proteinExistence type="predicted"/>
<feature type="region of interest" description="Disordered" evidence="1">
    <location>
        <begin position="210"/>
        <end position="242"/>
    </location>
</feature>